<evidence type="ECO:0000313" key="10">
    <source>
        <dbReference type="Proteomes" id="UP000604730"/>
    </source>
</evidence>
<comment type="similarity">
    <text evidence="7">Belongs to the binding-protein-dependent transport system permease family.</text>
</comment>
<evidence type="ECO:0000256" key="4">
    <source>
        <dbReference type="ARBA" id="ARBA00022692"/>
    </source>
</evidence>
<dbReference type="Proteomes" id="UP000604730">
    <property type="component" value="Unassembled WGS sequence"/>
</dbReference>
<feature type="transmembrane region" description="Helical" evidence="7">
    <location>
        <begin position="271"/>
        <end position="291"/>
    </location>
</feature>
<feature type="transmembrane region" description="Helical" evidence="7">
    <location>
        <begin position="217"/>
        <end position="239"/>
    </location>
</feature>
<comment type="subcellular location">
    <subcellularLocation>
        <location evidence="1 7">Cell membrane</location>
        <topology evidence="1 7">Multi-pass membrane protein</topology>
    </subcellularLocation>
</comment>
<feature type="transmembrane region" description="Helical" evidence="7">
    <location>
        <begin position="75"/>
        <end position="97"/>
    </location>
</feature>
<feature type="transmembrane region" description="Helical" evidence="7">
    <location>
        <begin position="109"/>
        <end position="129"/>
    </location>
</feature>
<dbReference type="InterPro" id="IPR000515">
    <property type="entry name" value="MetI-like"/>
</dbReference>
<dbReference type="PANTHER" id="PTHR30193">
    <property type="entry name" value="ABC TRANSPORTER PERMEASE PROTEIN"/>
    <property type="match status" value="1"/>
</dbReference>
<dbReference type="PANTHER" id="PTHR30193:SF37">
    <property type="entry name" value="INNER MEMBRANE ABC TRANSPORTER PERMEASE PROTEIN YCJO"/>
    <property type="match status" value="1"/>
</dbReference>
<comment type="caution">
    <text evidence="9">The sequence shown here is derived from an EMBL/GenBank/DDBJ whole genome shotgun (WGS) entry which is preliminary data.</text>
</comment>
<keyword evidence="2 7" id="KW-0813">Transport</keyword>
<evidence type="ECO:0000256" key="1">
    <source>
        <dbReference type="ARBA" id="ARBA00004651"/>
    </source>
</evidence>
<accession>A0ABS1J3D6</accession>
<dbReference type="Pfam" id="PF00528">
    <property type="entry name" value="BPD_transp_1"/>
    <property type="match status" value="1"/>
</dbReference>
<keyword evidence="6 7" id="KW-0472">Membrane</keyword>
<sequence length="301" mass="34142">MQKRKKVTAYRWFIAPGFILYTGLVMVPIVCSIFYSFFKWSGIGSMEFVGIDNFKYLLFGERMAGIFFNALKNNFIYLLCVLVIITPIQIFTAYMFFVKIPFTRYIRTMIFAPYVLSTSIVGFFALLLFEGNIGILNEFIAKTIGQQYTRAWLGDDKVMFTVFILIIIWQCASSGTMIFFADMQATPKEIVEAAIVDGCSEWSCFFKIILPGIRASMVTNITLSVIYAMTMFGLPYVLVGTSGGVNNRLDFIAMVFYRYAFGGTYYGTTDIGFGSAISVVMLIIIVIVWSITNQFLKKIKE</sequence>
<evidence type="ECO:0000256" key="7">
    <source>
        <dbReference type="RuleBase" id="RU363032"/>
    </source>
</evidence>
<feature type="transmembrane region" description="Helical" evidence="7">
    <location>
        <begin position="158"/>
        <end position="180"/>
    </location>
</feature>
<keyword evidence="10" id="KW-1185">Reference proteome</keyword>
<keyword evidence="3" id="KW-1003">Cell membrane</keyword>
<name>A0ABS1J3D6_9FIRM</name>
<keyword evidence="5 7" id="KW-1133">Transmembrane helix</keyword>
<reference evidence="9 10" key="1">
    <citation type="submission" date="2021-01" db="EMBL/GenBank/DDBJ databases">
        <title>Isolation and description of Catonella massiliensis sp. nov., a novel Catonella species, isolated from a stable periodontitis subject.</title>
        <authorList>
            <person name="Antezack A."/>
            <person name="Boxberger M."/>
            <person name="La Scola B."/>
            <person name="Monnet-Corti V."/>
        </authorList>
    </citation>
    <scope>NUCLEOTIDE SEQUENCE [LARGE SCALE GENOMIC DNA]</scope>
    <source>
        <strain evidence="9 10">Marseille-Q4567</strain>
    </source>
</reference>
<proteinExistence type="inferred from homology"/>
<protein>
    <submittedName>
        <fullName evidence="9">Sugar ABC transporter permease</fullName>
    </submittedName>
</protein>
<gene>
    <name evidence="9" type="ORF">JJN12_12330</name>
</gene>
<dbReference type="EMBL" id="JAEPRJ010000001">
    <property type="protein sequence ID" value="MBK5898560.1"/>
    <property type="molecule type" value="Genomic_DNA"/>
</dbReference>
<dbReference type="SUPFAM" id="SSF161098">
    <property type="entry name" value="MetI-like"/>
    <property type="match status" value="1"/>
</dbReference>
<evidence type="ECO:0000259" key="8">
    <source>
        <dbReference type="PROSITE" id="PS50928"/>
    </source>
</evidence>
<evidence type="ECO:0000256" key="3">
    <source>
        <dbReference type="ARBA" id="ARBA00022475"/>
    </source>
</evidence>
<feature type="transmembrane region" description="Helical" evidence="7">
    <location>
        <begin position="12"/>
        <end position="38"/>
    </location>
</feature>
<dbReference type="InterPro" id="IPR051393">
    <property type="entry name" value="ABC_transporter_permease"/>
</dbReference>
<keyword evidence="4 7" id="KW-0812">Transmembrane</keyword>
<evidence type="ECO:0000313" key="9">
    <source>
        <dbReference type="EMBL" id="MBK5898560.1"/>
    </source>
</evidence>
<organism evidence="9 10">
    <name type="scientific">Catonella massiliensis</name>
    <dbReference type="NCBI Taxonomy" id="2799636"/>
    <lineage>
        <taxon>Bacteria</taxon>
        <taxon>Bacillati</taxon>
        <taxon>Bacillota</taxon>
        <taxon>Clostridia</taxon>
        <taxon>Lachnospirales</taxon>
        <taxon>Lachnospiraceae</taxon>
        <taxon>Catonella</taxon>
    </lineage>
</organism>
<dbReference type="InterPro" id="IPR035906">
    <property type="entry name" value="MetI-like_sf"/>
</dbReference>
<dbReference type="PROSITE" id="PS50928">
    <property type="entry name" value="ABC_TM1"/>
    <property type="match status" value="1"/>
</dbReference>
<dbReference type="RefSeq" id="WP_208429971.1">
    <property type="nucleotide sequence ID" value="NZ_JAEPRJ010000001.1"/>
</dbReference>
<dbReference type="Gene3D" id="1.10.3720.10">
    <property type="entry name" value="MetI-like"/>
    <property type="match status" value="1"/>
</dbReference>
<evidence type="ECO:0000256" key="2">
    <source>
        <dbReference type="ARBA" id="ARBA00022448"/>
    </source>
</evidence>
<evidence type="ECO:0000256" key="6">
    <source>
        <dbReference type="ARBA" id="ARBA00023136"/>
    </source>
</evidence>
<evidence type="ECO:0000256" key="5">
    <source>
        <dbReference type="ARBA" id="ARBA00022989"/>
    </source>
</evidence>
<feature type="domain" description="ABC transmembrane type-1" evidence="8">
    <location>
        <begin position="71"/>
        <end position="292"/>
    </location>
</feature>
<dbReference type="CDD" id="cd06261">
    <property type="entry name" value="TM_PBP2"/>
    <property type="match status" value="1"/>
</dbReference>